<reference evidence="1 2" key="1">
    <citation type="journal article" date="2024" name="J Genomics">
        <title>Draft genome sequencing and assembly of Favolaschia claudopus CIRM-BRFM 2984 isolated from oak limbs.</title>
        <authorList>
            <person name="Navarro D."/>
            <person name="Drula E."/>
            <person name="Chaduli D."/>
            <person name="Cazenave R."/>
            <person name="Ahrendt S."/>
            <person name="Wang J."/>
            <person name="Lipzen A."/>
            <person name="Daum C."/>
            <person name="Barry K."/>
            <person name="Grigoriev I.V."/>
            <person name="Favel A."/>
            <person name="Rosso M.N."/>
            <person name="Martin F."/>
        </authorList>
    </citation>
    <scope>NUCLEOTIDE SEQUENCE [LARGE SCALE GENOMIC DNA]</scope>
    <source>
        <strain evidence="1 2">CIRM-BRFM 2984</strain>
    </source>
</reference>
<accession>A0AAV9ZN02</accession>
<dbReference type="AlphaFoldDB" id="A0AAV9ZN02"/>
<organism evidence="1 2">
    <name type="scientific">Favolaschia claudopus</name>
    <dbReference type="NCBI Taxonomy" id="2862362"/>
    <lineage>
        <taxon>Eukaryota</taxon>
        <taxon>Fungi</taxon>
        <taxon>Dikarya</taxon>
        <taxon>Basidiomycota</taxon>
        <taxon>Agaricomycotina</taxon>
        <taxon>Agaricomycetes</taxon>
        <taxon>Agaricomycetidae</taxon>
        <taxon>Agaricales</taxon>
        <taxon>Marasmiineae</taxon>
        <taxon>Mycenaceae</taxon>
        <taxon>Favolaschia</taxon>
    </lineage>
</organism>
<feature type="non-terminal residue" evidence="1">
    <location>
        <position position="161"/>
    </location>
</feature>
<feature type="non-terminal residue" evidence="1">
    <location>
        <position position="1"/>
    </location>
</feature>
<evidence type="ECO:0000313" key="1">
    <source>
        <dbReference type="EMBL" id="KAK6987889.1"/>
    </source>
</evidence>
<dbReference type="EMBL" id="JAWWNJ010000127">
    <property type="protein sequence ID" value="KAK6987889.1"/>
    <property type="molecule type" value="Genomic_DNA"/>
</dbReference>
<protein>
    <submittedName>
        <fullName evidence="1">Uncharacterized protein</fullName>
    </submittedName>
</protein>
<sequence>SAQTTRAERENTLKDIEPFVSTVQCQLVKTRSEKSIRCAIPCSLYFLSAAMPRKVIDTLHHAGMCLSYNITMDLHAQLADGQMERAESASRRGHGLGWDNEQISTSGHVEQRTFAPPKVQTGTAAIVYDLLGVDAPTELALPPILDNRAKEELITFNADIK</sequence>
<gene>
    <name evidence="1" type="ORF">R3P38DRAFT_2413572</name>
</gene>
<keyword evidence="2" id="KW-1185">Reference proteome</keyword>
<evidence type="ECO:0000313" key="2">
    <source>
        <dbReference type="Proteomes" id="UP001362999"/>
    </source>
</evidence>
<name>A0AAV9ZN02_9AGAR</name>
<comment type="caution">
    <text evidence="1">The sequence shown here is derived from an EMBL/GenBank/DDBJ whole genome shotgun (WGS) entry which is preliminary data.</text>
</comment>
<proteinExistence type="predicted"/>
<dbReference type="Proteomes" id="UP001362999">
    <property type="component" value="Unassembled WGS sequence"/>
</dbReference>